<keyword evidence="3" id="KW-1185">Reference proteome</keyword>
<dbReference type="Proteomes" id="UP000593563">
    <property type="component" value="Unassembled WGS sequence"/>
</dbReference>
<name>A0A6L5BB42_APIGR</name>
<proteinExistence type="predicted"/>
<accession>A0A6L5BB42</accession>
<dbReference type="InterPro" id="IPR036047">
    <property type="entry name" value="F-box-like_dom_sf"/>
</dbReference>
<dbReference type="InterPro" id="IPR001810">
    <property type="entry name" value="F-box_dom"/>
</dbReference>
<sequence length="412" mass="47974">MESFLIGGYDTTEPLKKKAKLMHLPSCTNVRRTTELPEEIMNEEILVRLPVEDLLRVRCVCKSWESLFFTPNFVQAHFRNTLNKNSVYRDCLVARKSFGFSLLSRYKETMIHPPRPKVHALCNSRLVGSINGLLCLVHHNEFFLWNPIIGRYRSFTIPREYVPNVDNRSWPRYRYLIGFCWDCMENNYQVIVCYIFSSFRQGVVYSSNSNSWTKLVVPKFVFPSRVFESASGIEQITPTTIVNECPYWCYSRFLPKMRRKYTAIIKFEVQTQKFRSLPEIDYALVRGQNYNFANFKDCLAIMVYRSESPKTAVEIYILHEKSGVWNKVFTIGSPQSNLNIGSLLQGFKFGDEIVIQVIDKVFCYDLQSDEVKGFLGSSNQCEVLECFSYTASFVFLEGMERVQSRTIEEVVV</sequence>
<dbReference type="SMART" id="SM00256">
    <property type="entry name" value="FBOX"/>
    <property type="match status" value="1"/>
</dbReference>
<dbReference type="InterPro" id="IPR050796">
    <property type="entry name" value="SCF_F-box_component"/>
</dbReference>
<protein>
    <recommendedName>
        <fullName evidence="1">F-box domain-containing protein</fullName>
    </recommendedName>
</protein>
<dbReference type="PANTHER" id="PTHR31672">
    <property type="entry name" value="BNACNNG10540D PROTEIN"/>
    <property type="match status" value="1"/>
</dbReference>
<dbReference type="SUPFAM" id="SSF81383">
    <property type="entry name" value="F-box domain"/>
    <property type="match status" value="1"/>
</dbReference>
<organism evidence="2 3">
    <name type="scientific">Apium graveolens</name>
    <name type="common">Celery</name>
    <dbReference type="NCBI Taxonomy" id="4045"/>
    <lineage>
        <taxon>Eukaryota</taxon>
        <taxon>Viridiplantae</taxon>
        <taxon>Streptophyta</taxon>
        <taxon>Embryophyta</taxon>
        <taxon>Tracheophyta</taxon>
        <taxon>Spermatophyta</taxon>
        <taxon>Magnoliopsida</taxon>
        <taxon>eudicotyledons</taxon>
        <taxon>Gunneridae</taxon>
        <taxon>Pentapetalae</taxon>
        <taxon>asterids</taxon>
        <taxon>campanulids</taxon>
        <taxon>Apiales</taxon>
        <taxon>Apiaceae</taxon>
        <taxon>Apioideae</taxon>
        <taxon>apioid superclade</taxon>
        <taxon>Apieae</taxon>
        <taxon>Apium</taxon>
    </lineage>
</organism>
<dbReference type="InterPro" id="IPR017451">
    <property type="entry name" value="F-box-assoc_interact_dom"/>
</dbReference>
<reference evidence="2" key="1">
    <citation type="submission" date="2020-01" db="EMBL/GenBank/DDBJ databases">
        <title>The Celery Genome Sequence Reveals Sequential Paleo-tetraploidization, Resistance Gene Elimination, Karyotype Evolution, and Functional Innovation in Apiales.</title>
        <authorList>
            <person name="Song X."/>
        </authorList>
    </citation>
    <scope>NUCLEOTIDE SEQUENCE</scope>
    <source>
        <tissue evidence="2">Leaf</tissue>
    </source>
</reference>
<dbReference type="AlphaFoldDB" id="A0A6L5BB42"/>
<dbReference type="Gene3D" id="1.20.1280.50">
    <property type="match status" value="1"/>
</dbReference>
<feature type="domain" description="F-box" evidence="1">
    <location>
        <begin position="36"/>
        <end position="77"/>
    </location>
</feature>
<evidence type="ECO:0000313" key="2">
    <source>
        <dbReference type="EMBL" id="KAF1002563.1"/>
    </source>
</evidence>
<evidence type="ECO:0000259" key="1">
    <source>
        <dbReference type="SMART" id="SM00256"/>
    </source>
</evidence>
<gene>
    <name evidence="2" type="ORF">AG4045_007711</name>
</gene>
<comment type="caution">
    <text evidence="2">The sequence shown here is derived from an EMBL/GenBank/DDBJ whole genome shotgun (WGS) entry which is preliminary data.</text>
</comment>
<dbReference type="EMBL" id="WRXP01000896">
    <property type="protein sequence ID" value="KAF1002563.1"/>
    <property type="molecule type" value="Genomic_DNA"/>
</dbReference>
<dbReference type="NCBIfam" id="TIGR01640">
    <property type="entry name" value="F_box_assoc_1"/>
    <property type="match status" value="1"/>
</dbReference>
<dbReference type="PANTHER" id="PTHR31672:SF13">
    <property type="entry name" value="F-BOX PROTEIN CPR30-LIKE"/>
    <property type="match status" value="1"/>
</dbReference>
<dbReference type="Pfam" id="PF12937">
    <property type="entry name" value="F-box-like"/>
    <property type="match status" value="1"/>
</dbReference>
<dbReference type="CDD" id="cd22157">
    <property type="entry name" value="F-box_AtFBW1-like"/>
    <property type="match status" value="1"/>
</dbReference>
<evidence type="ECO:0000313" key="3">
    <source>
        <dbReference type="Proteomes" id="UP000593563"/>
    </source>
</evidence>